<feature type="compositionally biased region" description="Basic residues" evidence="1">
    <location>
        <begin position="245"/>
        <end position="255"/>
    </location>
</feature>
<dbReference type="OrthoDB" id="3926209at2759"/>
<dbReference type="SUPFAM" id="SSF54695">
    <property type="entry name" value="POZ domain"/>
    <property type="match status" value="1"/>
</dbReference>
<evidence type="ECO:0000313" key="4">
    <source>
        <dbReference type="Proteomes" id="UP000799429"/>
    </source>
</evidence>
<feature type="domain" description="BTB" evidence="2">
    <location>
        <begin position="36"/>
        <end position="103"/>
    </location>
</feature>
<dbReference type="Pfam" id="PF00651">
    <property type="entry name" value="BTB"/>
    <property type="match status" value="1"/>
</dbReference>
<dbReference type="InterPro" id="IPR000210">
    <property type="entry name" value="BTB/POZ_dom"/>
</dbReference>
<reference evidence="3" key="1">
    <citation type="journal article" date="2020" name="Stud. Mycol.">
        <title>101 Dothideomycetes genomes: a test case for predicting lifestyles and emergence of pathogens.</title>
        <authorList>
            <person name="Haridas S."/>
            <person name="Albert R."/>
            <person name="Binder M."/>
            <person name="Bloem J."/>
            <person name="Labutti K."/>
            <person name="Salamov A."/>
            <person name="Andreopoulos B."/>
            <person name="Baker S."/>
            <person name="Barry K."/>
            <person name="Bills G."/>
            <person name="Bluhm B."/>
            <person name="Cannon C."/>
            <person name="Castanera R."/>
            <person name="Culley D."/>
            <person name="Daum C."/>
            <person name="Ezra D."/>
            <person name="Gonzalez J."/>
            <person name="Henrissat B."/>
            <person name="Kuo A."/>
            <person name="Liang C."/>
            <person name="Lipzen A."/>
            <person name="Lutzoni F."/>
            <person name="Magnuson J."/>
            <person name="Mondo S."/>
            <person name="Nolan M."/>
            <person name="Ohm R."/>
            <person name="Pangilinan J."/>
            <person name="Park H.-J."/>
            <person name="Ramirez L."/>
            <person name="Alfaro M."/>
            <person name="Sun H."/>
            <person name="Tritt A."/>
            <person name="Yoshinaga Y."/>
            <person name="Zwiers L.-H."/>
            <person name="Turgeon B."/>
            <person name="Goodwin S."/>
            <person name="Spatafora J."/>
            <person name="Crous P."/>
            <person name="Grigoriev I."/>
        </authorList>
    </citation>
    <scope>NUCLEOTIDE SEQUENCE</scope>
    <source>
        <strain evidence="3">CBS 101060</strain>
    </source>
</reference>
<keyword evidence="4" id="KW-1185">Reference proteome</keyword>
<dbReference type="PROSITE" id="PS50097">
    <property type="entry name" value="BTB"/>
    <property type="match status" value="1"/>
</dbReference>
<evidence type="ECO:0000256" key="1">
    <source>
        <dbReference type="SAM" id="MobiDB-lite"/>
    </source>
</evidence>
<dbReference type="PANTHER" id="PTHR47843">
    <property type="entry name" value="BTB DOMAIN-CONTAINING PROTEIN-RELATED"/>
    <property type="match status" value="1"/>
</dbReference>
<gene>
    <name evidence="3" type="ORF">M501DRAFT_997222</name>
</gene>
<dbReference type="Gene3D" id="3.30.710.10">
    <property type="entry name" value="Potassium Channel Kv1.1, Chain A"/>
    <property type="match status" value="1"/>
</dbReference>
<dbReference type="Proteomes" id="UP000799429">
    <property type="component" value="Unassembled WGS sequence"/>
</dbReference>
<name>A0A9P4S4C4_9PEZI</name>
<dbReference type="EMBL" id="MU006105">
    <property type="protein sequence ID" value="KAF2836003.1"/>
    <property type="molecule type" value="Genomic_DNA"/>
</dbReference>
<accession>A0A9P4S4C4</accession>
<comment type="caution">
    <text evidence="3">The sequence shown here is derived from an EMBL/GenBank/DDBJ whole genome shotgun (WGS) entry which is preliminary data.</text>
</comment>
<evidence type="ECO:0000259" key="2">
    <source>
        <dbReference type="PROSITE" id="PS50097"/>
    </source>
</evidence>
<feature type="region of interest" description="Disordered" evidence="1">
    <location>
        <begin position="230"/>
        <end position="255"/>
    </location>
</feature>
<protein>
    <recommendedName>
        <fullName evidence="2">BTB domain-containing protein</fullName>
    </recommendedName>
</protein>
<dbReference type="InterPro" id="IPR011333">
    <property type="entry name" value="SKP1/BTB/POZ_sf"/>
</dbReference>
<dbReference type="CDD" id="cd18186">
    <property type="entry name" value="BTB_POZ_ZBTB_KLHL-like"/>
    <property type="match status" value="1"/>
</dbReference>
<dbReference type="AlphaFoldDB" id="A0A9P4S4C4"/>
<sequence length="255" mass="28324">MGEGGDPASGEEFSLDGEPETTARVTFLDYLRSPIVELVVGNGPSQTVLAAHQALLTKSPYFDGFISKFTEGSPRRIYLPDEDIDATGSLLEYLYYNEYFPKRLGDSKDGPLEIDPTILVPDNDGVALLKHARVYTIADKFGLPALKSLAHSKIHRTTSTARGEIAYARFVYKETSREDLTIRRPVAAFWATRSHVLRHEAEDEFRAMCLEFPQFGFDILSLVLDQKEKRSEAAGPSTHGEAPKSGRKRARVSQG</sequence>
<proteinExistence type="predicted"/>
<dbReference type="SMART" id="SM00225">
    <property type="entry name" value="BTB"/>
    <property type="match status" value="1"/>
</dbReference>
<organism evidence="3 4">
    <name type="scientific">Patellaria atrata CBS 101060</name>
    <dbReference type="NCBI Taxonomy" id="1346257"/>
    <lineage>
        <taxon>Eukaryota</taxon>
        <taxon>Fungi</taxon>
        <taxon>Dikarya</taxon>
        <taxon>Ascomycota</taxon>
        <taxon>Pezizomycotina</taxon>
        <taxon>Dothideomycetes</taxon>
        <taxon>Dothideomycetes incertae sedis</taxon>
        <taxon>Patellariales</taxon>
        <taxon>Patellariaceae</taxon>
        <taxon>Patellaria</taxon>
    </lineage>
</organism>
<evidence type="ECO:0000313" key="3">
    <source>
        <dbReference type="EMBL" id="KAF2836003.1"/>
    </source>
</evidence>
<dbReference type="PANTHER" id="PTHR47843:SF3">
    <property type="entry name" value="BTB DOMAIN-CONTAINING PROTEIN"/>
    <property type="match status" value="1"/>
</dbReference>